<comment type="catalytic activity">
    <reaction evidence="11 12">
        <text>a 5,6-dihydrouridine in tRNA + NAD(+) = a uridine in tRNA + NADH + H(+)</text>
        <dbReference type="Rhea" id="RHEA:54452"/>
        <dbReference type="Rhea" id="RHEA-COMP:13339"/>
        <dbReference type="Rhea" id="RHEA-COMP:13887"/>
        <dbReference type="ChEBI" id="CHEBI:15378"/>
        <dbReference type="ChEBI" id="CHEBI:57540"/>
        <dbReference type="ChEBI" id="CHEBI:57945"/>
        <dbReference type="ChEBI" id="CHEBI:65315"/>
        <dbReference type="ChEBI" id="CHEBI:74443"/>
    </reaction>
</comment>
<evidence type="ECO:0000259" key="16">
    <source>
        <dbReference type="Pfam" id="PF01207"/>
    </source>
</evidence>
<evidence type="ECO:0000256" key="1">
    <source>
        <dbReference type="ARBA" id="ARBA00001917"/>
    </source>
</evidence>
<evidence type="ECO:0000256" key="3">
    <source>
        <dbReference type="ARBA" id="ARBA00022555"/>
    </source>
</evidence>
<dbReference type="AlphaFoldDB" id="A0LDW2"/>
<dbReference type="PANTHER" id="PTHR45846:SF1">
    <property type="entry name" value="TRNA-DIHYDROURIDINE(47) SYNTHASE [NAD(P)(+)]-LIKE"/>
    <property type="match status" value="1"/>
</dbReference>
<comment type="catalytic activity">
    <reaction evidence="10 12">
        <text>a 5,6-dihydrouridine in tRNA + NADP(+) = a uridine in tRNA + NADPH + H(+)</text>
        <dbReference type="Rhea" id="RHEA:23624"/>
        <dbReference type="Rhea" id="RHEA-COMP:13339"/>
        <dbReference type="Rhea" id="RHEA-COMP:13887"/>
        <dbReference type="ChEBI" id="CHEBI:15378"/>
        <dbReference type="ChEBI" id="CHEBI:57783"/>
        <dbReference type="ChEBI" id="CHEBI:58349"/>
        <dbReference type="ChEBI" id="CHEBI:65315"/>
        <dbReference type="ChEBI" id="CHEBI:74443"/>
    </reaction>
</comment>
<feature type="binding site" evidence="12 15">
    <location>
        <begin position="26"/>
        <end position="28"/>
    </location>
    <ligand>
        <name>FMN</name>
        <dbReference type="ChEBI" id="CHEBI:58210"/>
    </ligand>
</feature>
<dbReference type="Gene3D" id="3.20.20.70">
    <property type="entry name" value="Aldolase class I"/>
    <property type="match status" value="1"/>
</dbReference>
<comment type="similarity">
    <text evidence="13">Belongs to the dus family.</text>
</comment>
<dbReference type="HOGENOM" id="CLU_013299_0_3_5"/>
<organism evidence="17 18">
    <name type="scientific">Magnetococcus marinus (strain ATCC BAA-1437 / JCM 17883 / MC-1)</name>
    <dbReference type="NCBI Taxonomy" id="156889"/>
    <lineage>
        <taxon>Bacteria</taxon>
        <taxon>Pseudomonadati</taxon>
        <taxon>Pseudomonadota</taxon>
        <taxon>Magnetococcia</taxon>
        <taxon>Magnetococcales</taxon>
        <taxon>Magnetococcaceae</taxon>
        <taxon>Magnetococcus</taxon>
    </lineage>
</organism>
<keyword evidence="8 12" id="KW-0694">RNA-binding</keyword>
<protein>
    <recommendedName>
        <fullName evidence="12">tRNA-dihydrouridine synthase B</fullName>
        <ecNumber evidence="12">1.3.1.-</ecNumber>
    </recommendedName>
</protein>
<evidence type="ECO:0000256" key="5">
    <source>
        <dbReference type="ARBA" id="ARBA00022643"/>
    </source>
</evidence>
<reference evidence="18" key="1">
    <citation type="journal article" date="2009" name="Appl. Environ. Microbiol.">
        <title>Complete genome sequence of the chemolithoautotrophic marine magnetotactic coccus strain MC-1.</title>
        <authorList>
            <person name="Schubbe S."/>
            <person name="Williams T.J."/>
            <person name="Xie G."/>
            <person name="Kiss H.E."/>
            <person name="Brettin T.S."/>
            <person name="Martinez D."/>
            <person name="Ross C.A."/>
            <person name="Schuler D."/>
            <person name="Cox B.L."/>
            <person name="Nealson K.H."/>
            <person name="Bazylinski D.A."/>
        </authorList>
    </citation>
    <scope>NUCLEOTIDE SEQUENCE [LARGE SCALE GENOMIC DNA]</scope>
    <source>
        <strain evidence="18">ATCC BAA-1437 / JCM 17883 / MC-1</strain>
    </source>
</reference>
<feature type="binding site" evidence="12 15">
    <location>
        <position position="149"/>
    </location>
    <ligand>
        <name>FMN</name>
        <dbReference type="ChEBI" id="CHEBI:58210"/>
    </ligand>
</feature>
<dbReference type="EMBL" id="CP000471">
    <property type="protein sequence ID" value="ABK46155.1"/>
    <property type="molecule type" value="Genomic_DNA"/>
</dbReference>
<evidence type="ECO:0000256" key="10">
    <source>
        <dbReference type="ARBA" id="ARBA00048205"/>
    </source>
</evidence>
<dbReference type="SUPFAM" id="SSF51395">
    <property type="entry name" value="FMN-linked oxidoreductases"/>
    <property type="match status" value="1"/>
</dbReference>
<dbReference type="KEGG" id="mgm:Mmc1_3670"/>
<dbReference type="GO" id="GO:0050660">
    <property type="term" value="F:flavin adenine dinucleotide binding"/>
    <property type="evidence" value="ECO:0007669"/>
    <property type="project" value="InterPro"/>
</dbReference>
<dbReference type="PANTHER" id="PTHR45846">
    <property type="entry name" value="TRNA-DIHYDROURIDINE(47) SYNTHASE [NAD(P)(+)]-LIKE"/>
    <property type="match status" value="1"/>
</dbReference>
<feature type="binding site" evidence="12 15">
    <location>
        <begin position="234"/>
        <end position="235"/>
    </location>
    <ligand>
        <name>FMN</name>
        <dbReference type="ChEBI" id="CHEBI:58210"/>
    </ligand>
</feature>
<dbReference type="InterPro" id="IPR024036">
    <property type="entry name" value="tRNA-dHydroUridine_Synthase_C"/>
</dbReference>
<evidence type="ECO:0000256" key="4">
    <source>
        <dbReference type="ARBA" id="ARBA00022630"/>
    </source>
</evidence>
<dbReference type="eggNOG" id="COG0042">
    <property type="taxonomic scope" value="Bacteria"/>
</dbReference>
<dbReference type="InterPro" id="IPR004652">
    <property type="entry name" value="DusB-like"/>
</dbReference>
<dbReference type="RefSeq" id="WP_011715208.1">
    <property type="nucleotide sequence ID" value="NC_008576.1"/>
</dbReference>
<keyword evidence="5 12" id="KW-0288">FMN</keyword>
<evidence type="ECO:0000256" key="7">
    <source>
        <dbReference type="ARBA" id="ARBA00022857"/>
    </source>
</evidence>
<comment type="similarity">
    <text evidence="12">Belongs to the Dus family. DusB subfamily.</text>
</comment>
<feature type="active site" description="Proton donor" evidence="12 14">
    <location>
        <position position="110"/>
    </location>
</feature>
<dbReference type="CDD" id="cd02801">
    <property type="entry name" value="DUS_like_FMN"/>
    <property type="match status" value="1"/>
</dbReference>
<keyword evidence="3 12" id="KW-0820">tRNA-binding</keyword>
<dbReference type="PROSITE" id="PS01136">
    <property type="entry name" value="UPF0034"/>
    <property type="match status" value="1"/>
</dbReference>
<feature type="binding site" evidence="12 15">
    <location>
        <position position="80"/>
    </location>
    <ligand>
        <name>FMN</name>
        <dbReference type="ChEBI" id="CHEBI:58210"/>
    </ligand>
</feature>
<comment type="function">
    <text evidence="2 12 13">Catalyzes the synthesis of 5,6-dihydrouridine (D), a modified base found in the D-loop of most tRNAs, via the reduction of the C5-C6 double bond in target uridines.</text>
</comment>
<evidence type="ECO:0000256" key="8">
    <source>
        <dbReference type="ARBA" id="ARBA00022884"/>
    </source>
</evidence>
<name>A0LDW2_MAGMM</name>
<dbReference type="STRING" id="156889.Mmc1_3670"/>
<evidence type="ECO:0000256" key="6">
    <source>
        <dbReference type="ARBA" id="ARBA00022694"/>
    </source>
</evidence>
<evidence type="ECO:0000313" key="17">
    <source>
        <dbReference type="EMBL" id="ABK46155.1"/>
    </source>
</evidence>
<keyword evidence="4 12" id="KW-0285">Flavoprotein</keyword>
<dbReference type="GO" id="GO:0017150">
    <property type="term" value="F:tRNA dihydrouridine synthase activity"/>
    <property type="evidence" value="ECO:0007669"/>
    <property type="project" value="UniProtKB-UniRule"/>
</dbReference>
<dbReference type="GO" id="GO:0000049">
    <property type="term" value="F:tRNA binding"/>
    <property type="evidence" value="ECO:0007669"/>
    <property type="project" value="UniProtKB-UniRule"/>
</dbReference>
<gene>
    <name evidence="12" type="primary">dusB</name>
    <name evidence="17" type="ordered locus">Mmc1_3670</name>
</gene>
<keyword evidence="9 12" id="KW-0560">Oxidoreductase</keyword>
<dbReference type="InterPro" id="IPR001269">
    <property type="entry name" value="DUS_fam"/>
</dbReference>
<dbReference type="OrthoDB" id="9764501at2"/>
<evidence type="ECO:0000256" key="9">
    <source>
        <dbReference type="ARBA" id="ARBA00023002"/>
    </source>
</evidence>
<dbReference type="HAMAP" id="MF_02042">
    <property type="entry name" value="DusB_subfam"/>
    <property type="match status" value="1"/>
</dbReference>
<feature type="domain" description="DUS-like FMN-binding" evidence="16">
    <location>
        <begin position="24"/>
        <end position="325"/>
    </location>
</feature>
<proteinExistence type="inferred from homology"/>
<keyword evidence="15" id="KW-0547">Nucleotide-binding</keyword>
<evidence type="ECO:0000256" key="2">
    <source>
        <dbReference type="ARBA" id="ARBA00002790"/>
    </source>
</evidence>
<comment type="cofactor">
    <cofactor evidence="1 12 13 15">
        <name>FMN</name>
        <dbReference type="ChEBI" id="CHEBI:58210"/>
    </cofactor>
</comment>
<dbReference type="Pfam" id="PF01207">
    <property type="entry name" value="Dus"/>
    <property type="match status" value="1"/>
</dbReference>
<evidence type="ECO:0000256" key="13">
    <source>
        <dbReference type="PIRNR" id="PIRNR006621"/>
    </source>
</evidence>
<keyword evidence="6 12" id="KW-0819">tRNA processing</keyword>
<dbReference type="GO" id="GO:0010181">
    <property type="term" value="F:FMN binding"/>
    <property type="evidence" value="ECO:0007669"/>
    <property type="project" value="UniProtKB-UniRule"/>
</dbReference>
<reference evidence="17 18" key="2">
    <citation type="journal article" date="2012" name="Int. J. Syst. Evol. Microbiol.">
        <title>Magnetococcus marinus gen. nov., sp. nov., a marine, magnetotactic bacterium that represents a novel lineage (Magnetococcaceae fam. nov.; Magnetococcales ord. nov.) at the base of the Alphaproteobacteria.</title>
        <authorList>
            <person name="Bazylinski D.A."/>
            <person name="Williams T.J."/>
            <person name="Lefevre C.T."/>
            <person name="Berg R.J."/>
            <person name="Zhang C.L."/>
            <person name="Bowser S.S."/>
            <person name="Dean A.J."/>
            <person name="Beveridge T.J."/>
        </authorList>
    </citation>
    <scope>NUCLEOTIDE SEQUENCE [LARGE SCALE GENOMIC DNA]</scope>
    <source>
        <strain evidence="18">ATCC BAA-1437 / JCM 17883 / MC-1</strain>
    </source>
</reference>
<dbReference type="InterPro" id="IPR032887">
    <property type="entry name" value="DusB"/>
</dbReference>
<evidence type="ECO:0000313" key="18">
    <source>
        <dbReference type="Proteomes" id="UP000002586"/>
    </source>
</evidence>
<dbReference type="PIRSF" id="PIRSF006621">
    <property type="entry name" value="Dus"/>
    <property type="match status" value="1"/>
</dbReference>
<dbReference type="EC" id="1.3.1.-" evidence="12"/>
<evidence type="ECO:0000256" key="11">
    <source>
        <dbReference type="ARBA" id="ARBA00048802"/>
    </source>
</evidence>
<dbReference type="NCBIfam" id="TIGR00737">
    <property type="entry name" value="nifR3_yhdG"/>
    <property type="match status" value="1"/>
</dbReference>
<evidence type="ECO:0000256" key="15">
    <source>
        <dbReference type="PIRSR" id="PIRSR006621-2"/>
    </source>
</evidence>
<dbReference type="InterPro" id="IPR018517">
    <property type="entry name" value="tRNA_hU_synthase_CS"/>
</dbReference>
<keyword evidence="18" id="KW-1185">Reference proteome</keyword>
<feature type="binding site" evidence="12">
    <location>
        <begin position="210"/>
        <end position="212"/>
    </location>
    <ligand>
        <name>FMN</name>
        <dbReference type="ChEBI" id="CHEBI:58210"/>
    </ligand>
</feature>
<sequence length="336" mass="36755">MDTYDPIEKLFAQNLAGGPPPLVLAPMAGVTDAPFRLIARRYGADLTVSEMIASQAMIRNTSKSLLIGTAHEEEHPLSVQIAGSDPQVMAEAARMNVDRGAEIIDINMGCPVKKVVKGQAGAALMRDEALVARILAAVVAAVPVPVTLKIRLGWDKSNLNGARIGQIAEQQGVRMLTVHGRTRMQMYRGHADWQCIASIKQAVTIPVVGNGDLHTPQEAKEKWLLSGVDGLMIGRAAMGCPWLFGQIAHYLRSGQEKPPPDLAEQHALVLEHFDRLIDFYGPHIGNRMARKHLAWYAKGLPNSAHYRSAINHCPTPEETRHLVDDFYRGVHNTQAA</sequence>
<evidence type="ECO:0000256" key="12">
    <source>
        <dbReference type="HAMAP-Rule" id="MF_02042"/>
    </source>
</evidence>
<dbReference type="InterPro" id="IPR013785">
    <property type="entry name" value="Aldolase_TIM"/>
</dbReference>
<feature type="binding site" evidence="15">
    <location>
        <position position="179"/>
    </location>
    <ligand>
        <name>FMN</name>
        <dbReference type="ChEBI" id="CHEBI:58210"/>
    </ligand>
</feature>
<dbReference type="InterPro" id="IPR035587">
    <property type="entry name" value="DUS-like_FMN-bd"/>
</dbReference>
<evidence type="ECO:0000256" key="14">
    <source>
        <dbReference type="PIRSR" id="PIRSR006621-1"/>
    </source>
</evidence>
<accession>A0LDW2</accession>
<dbReference type="Gene3D" id="1.10.1200.80">
    <property type="entry name" value="Putative flavin oxidoreducatase, domain 2"/>
    <property type="match status" value="1"/>
</dbReference>
<dbReference type="Proteomes" id="UP000002586">
    <property type="component" value="Chromosome"/>
</dbReference>
<keyword evidence="7 12" id="KW-0521">NADP</keyword>